<dbReference type="EMBL" id="BGPR01000516">
    <property type="protein sequence ID" value="GBM24345.1"/>
    <property type="molecule type" value="Genomic_DNA"/>
</dbReference>
<evidence type="ECO:0008006" key="3">
    <source>
        <dbReference type="Google" id="ProtNLM"/>
    </source>
</evidence>
<reference evidence="1 2" key="1">
    <citation type="journal article" date="2019" name="Sci. Rep.">
        <title>Orb-weaving spider Araneus ventricosus genome elucidates the spidroin gene catalogue.</title>
        <authorList>
            <person name="Kono N."/>
            <person name="Nakamura H."/>
            <person name="Ohtoshi R."/>
            <person name="Moran D.A.P."/>
            <person name="Shinohara A."/>
            <person name="Yoshida Y."/>
            <person name="Fujiwara M."/>
            <person name="Mori M."/>
            <person name="Tomita M."/>
            <person name="Arakawa K."/>
        </authorList>
    </citation>
    <scope>NUCLEOTIDE SEQUENCE [LARGE SCALE GENOMIC DNA]</scope>
</reference>
<organism evidence="1 2">
    <name type="scientific">Araneus ventricosus</name>
    <name type="common">Orbweaver spider</name>
    <name type="synonym">Epeira ventricosa</name>
    <dbReference type="NCBI Taxonomy" id="182803"/>
    <lineage>
        <taxon>Eukaryota</taxon>
        <taxon>Metazoa</taxon>
        <taxon>Ecdysozoa</taxon>
        <taxon>Arthropoda</taxon>
        <taxon>Chelicerata</taxon>
        <taxon>Arachnida</taxon>
        <taxon>Araneae</taxon>
        <taxon>Araneomorphae</taxon>
        <taxon>Entelegynae</taxon>
        <taxon>Araneoidea</taxon>
        <taxon>Araneidae</taxon>
        <taxon>Araneus</taxon>
    </lineage>
</organism>
<dbReference type="AlphaFoldDB" id="A0A4Y2E9B6"/>
<gene>
    <name evidence="1" type="ORF">AVEN_202330_1</name>
</gene>
<keyword evidence="2" id="KW-1185">Reference proteome</keyword>
<proteinExistence type="predicted"/>
<accession>A0A4Y2E9B6</accession>
<comment type="caution">
    <text evidence="1">The sequence shown here is derived from an EMBL/GenBank/DDBJ whole genome shotgun (WGS) entry which is preliminary data.</text>
</comment>
<evidence type="ECO:0000313" key="1">
    <source>
        <dbReference type="EMBL" id="GBM24345.1"/>
    </source>
</evidence>
<protein>
    <recommendedName>
        <fullName evidence="3">DDE-1 domain-containing protein</fullName>
    </recommendedName>
</protein>
<dbReference type="Proteomes" id="UP000499080">
    <property type="component" value="Unassembled WGS sequence"/>
</dbReference>
<sequence>MENDANPHSALIQPIDQNVIQNIKLGYRKLLLTNIVNDPVHNENLEKTLKNPQQPLQGAAEADDSLARNEILTDDEIIRTLTAEDDDDDVNPVKISQSEAAAALNTSLQWAEEQNFEAHEIMLLRCLRDCAFELKIGMAAQKKNKSLTFLDTDYMLIHLHM</sequence>
<name>A0A4Y2E9B6_ARAVE</name>
<evidence type="ECO:0000313" key="2">
    <source>
        <dbReference type="Proteomes" id="UP000499080"/>
    </source>
</evidence>